<organism evidence="3 4">
    <name type="scientific">Pseudoflavonifractor hominis</name>
    <dbReference type="NCBI Taxonomy" id="2763059"/>
    <lineage>
        <taxon>Bacteria</taxon>
        <taxon>Bacillati</taxon>
        <taxon>Bacillota</taxon>
        <taxon>Clostridia</taxon>
        <taxon>Eubacteriales</taxon>
        <taxon>Oscillospiraceae</taxon>
        <taxon>Pseudoflavonifractor</taxon>
    </lineage>
</organism>
<dbReference type="Proteomes" id="UP000660021">
    <property type="component" value="Unassembled WGS sequence"/>
</dbReference>
<gene>
    <name evidence="3" type="ORF">H8S34_05060</name>
</gene>
<keyword evidence="2" id="KW-0472">Membrane</keyword>
<keyword evidence="2" id="KW-0812">Transmembrane</keyword>
<dbReference type="RefSeq" id="WP_186963212.1">
    <property type="nucleotide sequence ID" value="NZ_JACOPR010000002.1"/>
</dbReference>
<evidence type="ECO:0000256" key="2">
    <source>
        <dbReference type="SAM" id="Phobius"/>
    </source>
</evidence>
<evidence type="ECO:0000313" key="3">
    <source>
        <dbReference type="EMBL" id="MBC5730204.1"/>
    </source>
</evidence>
<accession>A0ABR7HRR3</accession>
<evidence type="ECO:0000313" key="4">
    <source>
        <dbReference type="Proteomes" id="UP000660021"/>
    </source>
</evidence>
<keyword evidence="1" id="KW-0175">Coiled coil</keyword>
<evidence type="ECO:0000256" key="1">
    <source>
        <dbReference type="SAM" id="Coils"/>
    </source>
</evidence>
<comment type="caution">
    <text evidence="3">The sequence shown here is derived from an EMBL/GenBank/DDBJ whole genome shotgun (WGS) entry which is preliminary data.</text>
</comment>
<keyword evidence="4" id="KW-1185">Reference proteome</keyword>
<reference evidence="3 4" key="1">
    <citation type="submission" date="2020-08" db="EMBL/GenBank/DDBJ databases">
        <title>Genome public.</title>
        <authorList>
            <person name="Liu C."/>
            <person name="Sun Q."/>
        </authorList>
    </citation>
    <scope>NUCLEOTIDE SEQUENCE [LARGE SCALE GENOMIC DNA]</scope>
    <source>
        <strain evidence="3 4">New-38</strain>
    </source>
</reference>
<name>A0ABR7HRR3_9FIRM</name>
<proteinExistence type="predicted"/>
<dbReference type="EMBL" id="JACOPR010000002">
    <property type="protein sequence ID" value="MBC5730204.1"/>
    <property type="molecule type" value="Genomic_DNA"/>
</dbReference>
<feature type="coiled-coil region" evidence="1">
    <location>
        <begin position="69"/>
        <end position="114"/>
    </location>
</feature>
<protein>
    <submittedName>
        <fullName evidence="3">Uncharacterized protein</fullName>
    </submittedName>
</protein>
<keyword evidence="2" id="KW-1133">Transmembrane helix</keyword>
<sequence length="192" mass="21982">MHDDNHEQPLQHEAEHAKPGKKNAVLLYLVILFAAAFLLLLLSYFMQQRTNQERYNDLQQTSNSTVQTLDNMLQENGDLKNRVTELEEANEALHEQLQDSRVELAEEKESSQQALTAMDWFWRIQRQYSRGYYTKARELIAAFEATGLPQYLPTENLTGQEGLSPAEQYRDILDLLDVETTSAPSPSPSAQP</sequence>
<feature type="transmembrane region" description="Helical" evidence="2">
    <location>
        <begin position="25"/>
        <end position="45"/>
    </location>
</feature>